<reference evidence="1" key="1">
    <citation type="thesis" date="2020" institute="ProQuest LLC" country="789 East Eisenhower Parkway, Ann Arbor, MI, USA">
        <title>Comparative Genomics and Chromosome Evolution.</title>
        <authorList>
            <person name="Mudd A.B."/>
        </authorList>
    </citation>
    <scope>NUCLEOTIDE SEQUENCE</scope>
    <source>
        <strain evidence="1">237g6f4</strain>
        <tissue evidence="1">Blood</tissue>
    </source>
</reference>
<sequence length="84" mass="9477">MELALHKKKTLRTDNSLSAQHLLLDMPTSPPCSPEISSLFHFTTCISLNCDHIETKVESAGPQRRNFLEVYLVFVSIKANFAPF</sequence>
<evidence type="ECO:0000313" key="2">
    <source>
        <dbReference type="Proteomes" id="UP000824782"/>
    </source>
</evidence>
<dbReference type="EMBL" id="WNYA01000277">
    <property type="protein sequence ID" value="KAG8548978.1"/>
    <property type="molecule type" value="Genomic_DNA"/>
</dbReference>
<proteinExistence type="predicted"/>
<keyword evidence="2" id="KW-1185">Reference proteome</keyword>
<name>A0AAV6ZRS7_ENGPU</name>
<protein>
    <submittedName>
        <fullName evidence="1">Uncharacterized protein</fullName>
    </submittedName>
</protein>
<dbReference type="AlphaFoldDB" id="A0AAV6ZRS7"/>
<dbReference type="Proteomes" id="UP000824782">
    <property type="component" value="Unassembled WGS sequence"/>
</dbReference>
<gene>
    <name evidence="1" type="ORF">GDO81_023300</name>
</gene>
<evidence type="ECO:0000313" key="1">
    <source>
        <dbReference type="EMBL" id="KAG8548978.1"/>
    </source>
</evidence>
<comment type="caution">
    <text evidence="1">The sequence shown here is derived from an EMBL/GenBank/DDBJ whole genome shotgun (WGS) entry which is preliminary data.</text>
</comment>
<organism evidence="1 2">
    <name type="scientific">Engystomops pustulosus</name>
    <name type="common">Tungara frog</name>
    <name type="synonym">Physalaemus pustulosus</name>
    <dbReference type="NCBI Taxonomy" id="76066"/>
    <lineage>
        <taxon>Eukaryota</taxon>
        <taxon>Metazoa</taxon>
        <taxon>Chordata</taxon>
        <taxon>Craniata</taxon>
        <taxon>Vertebrata</taxon>
        <taxon>Euteleostomi</taxon>
        <taxon>Amphibia</taxon>
        <taxon>Batrachia</taxon>
        <taxon>Anura</taxon>
        <taxon>Neobatrachia</taxon>
        <taxon>Hyloidea</taxon>
        <taxon>Leptodactylidae</taxon>
        <taxon>Leiuperinae</taxon>
        <taxon>Engystomops</taxon>
    </lineage>
</organism>
<accession>A0AAV6ZRS7</accession>